<organism evidence="2 3">
    <name type="scientific">Mauremys mutica</name>
    <name type="common">yellowpond turtle</name>
    <dbReference type="NCBI Taxonomy" id="74926"/>
    <lineage>
        <taxon>Eukaryota</taxon>
        <taxon>Metazoa</taxon>
        <taxon>Chordata</taxon>
        <taxon>Craniata</taxon>
        <taxon>Vertebrata</taxon>
        <taxon>Euteleostomi</taxon>
        <taxon>Archelosauria</taxon>
        <taxon>Testudinata</taxon>
        <taxon>Testudines</taxon>
        <taxon>Cryptodira</taxon>
        <taxon>Durocryptodira</taxon>
        <taxon>Testudinoidea</taxon>
        <taxon>Geoemydidae</taxon>
        <taxon>Geoemydinae</taxon>
        <taxon>Mauremys</taxon>
    </lineage>
</organism>
<proteinExistence type="predicted"/>
<evidence type="ECO:0000256" key="1">
    <source>
        <dbReference type="SAM" id="MobiDB-lite"/>
    </source>
</evidence>
<comment type="caution">
    <text evidence="2">The sequence shown here is derived from an EMBL/GenBank/DDBJ whole genome shotgun (WGS) entry which is preliminary data.</text>
</comment>
<protein>
    <submittedName>
        <fullName evidence="2">Uncharacterized protein</fullName>
    </submittedName>
</protein>
<gene>
    <name evidence="2" type="ORF">KIL84_001671</name>
</gene>
<evidence type="ECO:0000313" key="2">
    <source>
        <dbReference type="EMBL" id="KAH1180737.1"/>
    </source>
</evidence>
<name>A0A9D3XJC9_9SAUR</name>
<dbReference type="EMBL" id="JAHDVG010000469">
    <property type="protein sequence ID" value="KAH1180737.1"/>
    <property type="molecule type" value="Genomic_DNA"/>
</dbReference>
<accession>A0A9D3XJC9</accession>
<reference evidence="2" key="1">
    <citation type="submission" date="2021-09" db="EMBL/GenBank/DDBJ databases">
        <title>The genome of Mauremys mutica provides insights into the evolution of semi-aquatic lifestyle.</title>
        <authorList>
            <person name="Gong S."/>
            <person name="Gao Y."/>
        </authorList>
    </citation>
    <scope>NUCLEOTIDE SEQUENCE</scope>
    <source>
        <strain evidence="2">MM-2020</strain>
        <tissue evidence="2">Muscle</tissue>
    </source>
</reference>
<feature type="compositionally biased region" description="Pro residues" evidence="1">
    <location>
        <begin position="26"/>
        <end position="35"/>
    </location>
</feature>
<keyword evidence="3" id="KW-1185">Reference proteome</keyword>
<dbReference type="Proteomes" id="UP000827986">
    <property type="component" value="Unassembled WGS sequence"/>
</dbReference>
<feature type="compositionally biased region" description="Polar residues" evidence="1">
    <location>
        <begin position="37"/>
        <end position="46"/>
    </location>
</feature>
<dbReference type="AlphaFoldDB" id="A0A9D3XJC9"/>
<feature type="region of interest" description="Disordered" evidence="1">
    <location>
        <begin position="1"/>
        <end position="56"/>
    </location>
</feature>
<sequence>MGHSPLHWCHPGGRGSGAESGHTPKPFSPTQPPPHSLGSTLLVQSSPHPPPQATPKSCPLWAAPFGLAHQGEGVALRVKLPCPPGQRQWYDPFAGWWGSPLTPLTGVWGEGRAEVRPLTLRSEGLDL</sequence>
<evidence type="ECO:0000313" key="3">
    <source>
        <dbReference type="Proteomes" id="UP000827986"/>
    </source>
</evidence>